<reference evidence="1 2" key="1">
    <citation type="journal article" date="2019" name="Sci. Rep.">
        <title>A high-quality genome of Eragrostis curvula grass provides insights into Poaceae evolution and supports new strategies to enhance forage quality.</title>
        <authorList>
            <person name="Carballo J."/>
            <person name="Santos B.A.C.M."/>
            <person name="Zappacosta D."/>
            <person name="Garbus I."/>
            <person name="Selva J.P."/>
            <person name="Gallo C.A."/>
            <person name="Diaz A."/>
            <person name="Albertini E."/>
            <person name="Caccamo M."/>
            <person name="Echenique V."/>
        </authorList>
    </citation>
    <scope>NUCLEOTIDE SEQUENCE [LARGE SCALE GENOMIC DNA]</scope>
    <source>
        <strain evidence="2">cv. Victoria</strain>
        <tissue evidence="1">Leaf</tissue>
    </source>
</reference>
<evidence type="ECO:0000313" key="2">
    <source>
        <dbReference type="Proteomes" id="UP000324897"/>
    </source>
</evidence>
<organism evidence="1 2">
    <name type="scientific">Eragrostis curvula</name>
    <name type="common">weeping love grass</name>
    <dbReference type="NCBI Taxonomy" id="38414"/>
    <lineage>
        <taxon>Eukaryota</taxon>
        <taxon>Viridiplantae</taxon>
        <taxon>Streptophyta</taxon>
        <taxon>Embryophyta</taxon>
        <taxon>Tracheophyta</taxon>
        <taxon>Spermatophyta</taxon>
        <taxon>Magnoliopsida</taxon>
        <taxon>Liliopsida</taxon>
        <taxon>Poales</taxon>
        <taxon>Poaceae</taxon>
        <taxon>PACMAD clade</taxon>
        <taxon>Chloridoideae</taxon>
        <taxon>Eragrostideae</taxon>
        <taxon>Eragrostidinae</taxon>
        <taxon>Eragrostis</taxon>
    </lineage>
</organism>
<accession>A0A5J9SVU8</accession>
<dbReference type="EMBL" id="RWGY01000232">
    <property type="protein sequence ID" value="TVU03047.1"/>
    <property type="molecule type" value="Genomic_DNA"/>
</dbReference>
<comment type="caution">
    <text evidence="1">The sequence shown here is derived from an EMBL/GenBank/DDBJ whole genome shotgun (WGS) entry which is preliminary data.</text>
</comment>
<protein>
    <submittedName>
        <fullName evidence="1">Uncharacterized protein</fullName>
    </submittedName>
</protein>
<name>A0A5J9SVU8_9POAL</name>
<dbReference type="Gramene" id="TVU03047">
    <property type="protein sequence ID" value="TVU03047"/>
    <property type="gene ID" value="EJB05_51430"/>
</dbReference>
<dbReference type="Proteomes" id="UP000324897">
    <property type="component" value="Unassembled WGS sequence"/>
</dbReference>
<gene>
    <name evidence="1" type="ORF">EJB05_51430</name>
</gene>
<dbReference type="AlphaFoldDB" id="A0A5J9SVU8"/>
<evidence type="ECO:0000313" key="1">
    <source>
        <dbReference type="EMBL" id="TVU03047.1"/>
    </source>
</evidence>
<proteinExistence type="predicted"/>
<keyword evidence="2" id="KW-1185">Reference proteome</keyword>
<sequence length="75" mass="8527">MSVVFINKESVAGERIVEYWNILDDLLESSFVLYFEQLQQITILFRFCKKGKSGVQNSVVICLSSLSRSAYCKPG</sequence>